<comment type="caution">
    <text evidence="2">The sequence shown here is derived from an EMBL/GenBank/DDBJ whole genome shotgun (WGS) entry which is preliminary data.</text>
</comment>
<feature type="transmembrane region" description="Helical" evidence="1">
    <location>
        <begin position="79"/>
        <end position="98"/>
    </location>
</feature>
<keyword evidence="1" id="KW-0812">Transmembrane</keyword>
<keyword evidence="3" id="KW-1185">Reference proteome</keyword>
<dbReference type="EMBL" id="JBHSKX010000001">
    <property type="protein sequence ID" value="MFC5365733.1"/>
    <property type="molecule type" value="Genomic_DNA"/>
</dbReference>
<evidence type="ECO:0000256" key="1">
    <source>
        <dbReference type="SAM" id="Phobius"/>
    </source>
</evidence>
<gene>
    <name evidence="2" type="ORF">ACFPJ5_02200</name>
</gene>
<evidence type="ECO:0000313" key="2">
    <source>
        <dbReference type="EMBL" id="MFC5365733.1"/>
    </source>
</evidence>
<proteinExistence type="predicted"/>
<evidence type="ECO:0000313" key="3">
    <source>
        <dbReference type="Proteomes" id="UP001596201"/>
    </source>
</evidence>
<sequence>MATETEQGLSGHLRGVTVTTLACLAGVIAALVSGVVLGTTAEAAQSTLGVVIVGGFVVLQFPILRVLGVDVQDFSAKDYIYVAFMTVTLWFIAYTILLTSGVQL</sequence>
<dbReference type="Proteomes" id="UP001596201">
    <property type="component" value="Unassembled WGS sequence"/>
</dbReference>
<name>A0ABD5R7L3_9EURY</name>
<dbReference type="InterPro" id="IPR043941">
    <property type="entry name" value="EMC6-arch"/>
</dbReference>
<reference evidence="2 3" key="1">
    <citation type="journal article" date="2019" name="Int. J. Syst. Evol. Microbiol.">
        <title>The Global Catalogue of Microorganisms (GCM) 10K type strain sequencing project: providing services to taxonomists for standard genome sequencing and annotation.</title>
        <authorList>
            <consortium name="The Broad Institute Genomics Platform"/>
            <consortium name="The Broad Institute Genome Sequencing Center for Infectious Disease"/>
            <person name="Wu L."/>
            <person name="Ma J."/>
        </authorList>
    </citation>
    <scope>NUCLEOTIDE SEQUENCE [LARGE SCALE GENOMIC DNA]</scope>
    <source>
        <strain evidence="2 3">CGMCC 1.12237</strain>
    </source>
</reference>
<keyword evidence="1" id="KW-0472">Membrane</keyword>
<keyword evidence="1" id="KW-1133">Transmembrane helix</keyword>
<protein>
    <submittedName>
        <fullName evidence="2">Uncharacterized protein</fullName>
    </submittedName>
</protein>
<dbReference type="RefSeq" id="WP_227228985.1">
    <property type="nucleotide sequence ID" value="NZ_JAJCVJ010000001.1"/>
</dbReference>
<accession>A0ABD5R7L3</accession>
<dbReference type="Pfam" id="PF19094">
    <property type="entry name" value="EMC6_arch"/>
    <property type="match status" value="1"/>
</dbReference>
<organism evidence="2 3">
    <name type="scientific">Salinirubrum litoreum</name>
    <dbReference type="NCBI Taxonomy" id="1126234"/>
    <lineage>
        <taxon>Archaea</taxon>
        <taxon>Methanobacteriati</taxon>
        <taxon>Methanobacteriota</taxon>
        <taxon>Stenosarchaea group</taxon>
        <taxon>Halobacteria</taxon>
        <taxon>Halobacteriales</taxon>
        <taxon>Haloferacaceae</taxon>
        <taxon>Salinirubrum</taxon>
    </lineage>
</organism>
<dbReference type="AlphaFoldDB" id="A0ABD5R7L3"/>
<feature type="transmembrane region" description="Helical" evidence="1">
    <location>
        <begin position="12"/>
        <end position="36"/>
    </location>
</feature>
<feature type="transmembrane region" description="Helical" evidence="1">
    <location>
        <begin position="48"/>
        <end position="67"/>
    </location>
</feature>